<dbReference type="EMBL" id="FZQP02004446">
    <property type="protein sequence ID" value="VVD00134.1"/>
    <property type="molecule type" value="Genomic_DNA"/>
</dbReference>
<accession>A0A5E4QRD3</accession>
<evidence type="ECO:0000313" key="1">
    <source>
        <dbReference type="EMBL" id="VVD00134.1"/>
    </source>
</evidence>
<dbReference type="Proteomes" id="UP000324832">
    <property type="component" value="Unassembled WGS sequence"/>
</dbReference>
<sequence>MDNGHQSSANRGVKIFISRISLASFVQSTFWTKIYM</sequence>
<organism evidence="1 2">
    <name type="scientific">Leptidea sinapis</name>
    <dbReference type="NCBI Taxonomy" id="189913"/>
    <lineage>
        <taxon>Eukaryota</taxon>
        <taxon>Metazoa</taxon>
        <taxon>Ecdysozoa</taxon>
        <taxon>Arthropoda</taxon>
        <taxon>Hexapoda</taxon>
        <taxon>Insecta</taxon>
        <taxon>Pterygota</taxon>
        <taxon>Neoptera</taxon>
        <taxon>Endopterygota</taxon>
        <taxon>Lepidoptera</taxon>
        <taxon>Glossata</taxon>
        <taxon>Ditrysia</taxon>
        <taxon>Papilionoidea</taxon>
        <taxon>Pieridae</taxon>
        <taxon>Dismorphiinae</taxon>
        <taxon>Leptidea</taxon>
    </lineage>
</organism>
<reference evidence="1 2" key="1">
    <citation type="submission" date="2017-07" db="EMBL/GenBank/DDBJ databases">
        <authorList>
            <person name="Talla V."/>
            <person name="Backstrom N."/>
        </authorList>
    </citation>
    <scope>NUCLEOTIDE SEQUENCE [LARGE SCALE GENOMIC DNA]</scope>
</reference>
<proteinExistence type="predicted"/>
<keyword evidence="2" id="KW-1185">Reference proteome</keyword>
<name>A0A5E4QRD3_9NEOP</name>
<evidence type="ECO:0000313" key="2">
    <source>
        <dbReference type="Proteomes" id="UP000324832"/>
    </source>
</evidence>
<dbReference type="AlphaFoldDB" id="A0A5E4QRD3"/>
<gene>
    <name evidence="1" type="ORF">LSINAPIS_LOCUS10834</name>
</gene>
<protein>
    <submittedName>
        <fullName evidence="1">Uncharacterized protein</fullName>
    </submittedName>
</protein>